<dbReference type="Pfam" id="PF22942">
    <property type="entry name" value="DUF7025"/>
    <property type="match status" value="1"/>
</dbReference>
<dbReference type="EMBL" id="KV722670">
    <property type="protein sequence ID" value="OCH84460.1"/>
    <property type="molecule type" value="Genomic_DNA"/>
</dbReference>
<dbReference type="Gene3D" id="3.40.50.300">
    <property type="entry name" value="P-loop containing nucleotide triphosphate hydrolases"/>
    <property type="match status" value="1"/>
</dbReference>
<dbReference type="AlphaFoldDB" id="A0A8E2DE53"/>
<dbReference type="InterPro" id="IPR027417">
    <property type="entry name" value="P-loop_NTPase"/>
</dbReference>
<sequence>MAVRRQQLLQGFLDVLDPSSIVIPSAAGEFVRGALPENGDVPQEDTAPEAEPGTVLEVKHLHETLDKFKSEWIAKPAPAEEVEEAPDRSKWAAYAFTVIRRFNPVNNQGTLHNVTTTLQINSKDLVKVGQEAIGQVPGISWTTRPLRIDPQTLLARIPELAEYKSKLTQQLESEPEDSPLHTTLAHLDHLLDYLTATHARTLETLSSLLAHAEITFDLLWAIFIPRKTILYTLCPASGEPRAVRLLNAERCQQLGGSGVVAASHDPSSFLLGMPAQAEQGGQSAQYLWRLTVEYVEVDAGARGRRQRQHEKDQGPEPIQYEDPSAPPQFGYANLGSVLDIQMFQGTKKISDLPIYPLQYYAGPDGVDGLKKRLIGRGKKWATLAGGMHHVSYRGIAVRWKPDLSAYIKYSINSRIMIDRKLFASMNPNYVWMNTVTKTLSGQEIDRHALRSNPSPSSNEQTQLTDDELLLTTPLVYGFSLGDKQWLEFAIEHVDPIQWNNDAFENLVIPKEHKIVLKTLVENHESDNSANFDDFVSGKGLGLVVNLFGNPGTGKSLTAEAMSECLRKPLYVVGAADLGTTADTLDQRLTTIFRMTAVWNAVVLIDEADVFLEERSLHDIHRNAMVAVFLRQLEHFRGILFLTTNRVKVFDEAFQSRIHVSLRYQDLTPDAKRHIWRAFMLKVNGNVPNGGLSNEQLRELGEKKINGRQIKNVVKTASGLAAGGKQQLGYHHIVRVLDLMEEFDIHHSMYQ</sequence>
<accession>A0A8E2DE53</accession>
<dbReference type="GO" id="GO:0005524">
    <property type="term" value="F:ATP binding"/>
    <property type="evidence" value="ECO:0007669"/>
    <property type="project" value="InterPro"/>
</dbReference>
<keyword evidence="3" id="KW-0378">Hydrolase</keyword>
<evidence type="ECO:0000256" key="1">
    <source>
        <dbReference type="SAM" id="MobiDB-lite"/>
    </source>
</evidence>
<dbReference type="InterPro" id="IPR003593">
    <property type="entry name" value="AAA+_ATPase"/>
</dbReference>
<evidence type="ECO:0000259" key="2">
    <source>
        <dbReference type="SMART" id="SM00382"/>
    </source>
</evidence>
<dbReference type="PANTHER" id="PTHR46411">
    <property type="entry name" value="FAMILY ATPASE, PUTATIVE-RELATED"/>
    <property type="match status" value="1"/>
</dbReference>
<evidence type="ECO:0000313" key="4">
    <source>
        <dbReference type="Proteomes" id="UP000250043"/>
    </source>
</evidence>
<organism evidence="3 4">
    <name type="scientific">Obba rivulosa</name>
    <dbReference type="NCBI Taxonomy" id="1052685"/>
    <lineage>
        <taxon>Eukaryota</taxon>
        <taxon>Fungi</taxon>
        <taxon>Dikarya</taxon>
        <taxon>Basidiomycota</taxon>
        <taxon>Agaricomycotina</taxon>
        <taxon>Agaricomycetes</taxon>
        <taxon>Polyporales</taxon>
        <taxon>Gelatoporiaceae</taxon>
        <taxon>Obba</taxon>
    </lineage>
</organism>
<proteinExistence type="predicted"/>
<keyword evidence="4" id="KW-1185">Reference proteome</keyword>
<dbReference type="SUPFAM" id="SSF52540">
    <property type="entry name" value="P-loop containing nucleoside triphosphate hydrolases"/>
    <property type="match status" value="1"/>
</dbReference>
<reference evidence="3 4" key="1">
    <citation type="submission" date="2016-07" db="EMBL/GenBank/DDBJ databases">
        <title>Draft genome of the white-rot fungus Obba rivulosa 3A-2.</title>
        <authorList>
            <consortium name="DOE Joint Genome Institute"/>
            <person name="Miettinen O."/>
            <person name="Riley R."/>
            <person name="Acob R."/>
            <person name="Barry K."/>
            <person name="Cullen D."/>
            <person name="De Vries R."/>
            <person name="Hainaut M."/>
            <person name="Hatakka A."/>
            <person name="Henrissat B."/>
            <person name="Hilden K."/>
            <person name="Kuo R."/>
            <person name="Labutti K."/>
            <person name="Lipzen A."/>
            <person name="Makela M.R."/>
            <person name="Sandor L."/>
            <person name="Spatafora J.W."/>
            <person name="Grigoriev I.V."/>
            <person name="Hibbett D.S."/>
        </authorList>
    </citation>
    <scope>NUCLEOTIDE SEQUENCE [LARGE SCALE GENOMIC DNA]</scope>
    <source>
        <strain evidence="3 4">3A-2</strain>
    </source>
</reference>
<evidence type="ECO:0000313" key="3">
    <source>
        <dbReference type="EMBL" id="OCH84460.1"/>
    </source>
</evidence>
<dbReference type="SMART" id="SM00382">
    <property type="entry name" value="AAA"/>
    <property type="match status" value="1"/>
</dbReference>
<dbReference type="Proteomes" id="UP000250043">
    <property type="component" value="Unassembled WGS sequence"/>
</dbReference>
<dbReference type="OrthoDB" id="10042665at2759"/>
<feature type="domain" description="AAA+ ATPase" evidence="2">
    <location>
        <begin position="540"/>
        <end position="667"/>
    </location>
</feature>
<name>A0A8E2DE53_9APHY</name>
<protein>
    <submittedName>
        <fullName evidence="3">P-loop containing nucleoside triphosphate hydrolase protein</fullName>
    </submittedName>
</protein>
<dbReference type="InterPro" id="IPR054289">
    <property type="entry name" value="DUF7025"/>
</dbReference>
<dbReference type="InterPro" id="IPR003959">
    <property type="entry name" value="ATPase_AAA_core"/>
</dbReference>
<dbReference type="Pfam" id="PF00004">
    <property type="entry name" value="AAA"/>
    <property type="match status" value="1"/>
</dbReference>
<feature type="region of interest" description="Disordered" evidence="1">
    <location>
        <begin position="301"/>
        <end position="325"/>
    </location>
</feature>
<dbReference type="PANTHER" id="PTHR46411:SF3">
    <property type="entry name" value="AAA+ ATPASE DOMAIN-CONTAINING PROTEIN"/>
    <property type="match status" value="1"/>
</dbReference>
<gene>
    <name evidence="3" type="ORF">OBBRIDRAFT_406698</name>
</gene>
<dbReference type="GO" id="GO:0016887">
    <property type="term" value="F:ATP hydrolysis activity"/>
    <property type="evidence" value="ECO:0007669"/>
    <property type="project" value="InterPro"/>
</dbReference>